<dbReference type="Pfam" id="PF02447">
    <property type="entry name" value="GntP_permease"/>
    <property type="match status" value="1"/>
</dbReference>
<evidence type="ECO:0000313" key="2">
    <source>
        <dbReference type="EMBL" id="MCE8021604.1"/>
    </source>
</evidence>
<evidence type="ECO:0000313" key="3">
    <source>
        <dbReference type="Proteomes" id="UP001320122"/>
    </source>
</evidence>
<protein>
    <recommendedName>
        <fullName evidence="4">GntP family permease</fullName>
    </recommendedName>
</protein>
<dbReference type="InterPro" id="IPR003474">
    <property type="entry name" value="Glcn_transporter"/>
</dbReference>
<sequence>MDIDPILLFLSAATGASIACHVNDSFFWVYNNTLGFNMNTSLKTLTVANVISALGALFGLFLIEIFFF</sequence>
<keyword evidence="1" id="KW-1133">Transmembrane helix</keyword>
<name>A0ABS9AIM9_9GAMM</name>
<keyword evidence="1" id="KW-0472">Membrane</keyword>
<evidence type="ECO:0008006" key="4">
    <source>
        <dbReference type="Google" id="ProtNLM"/>
    </source>
</evidence>
<keyword evidence="3" id="KW-1185">Reference proteome</keyword>
<dbReference type="Proteomes" id="UP001320122">
    <property type="component" value="Unassembled WGS sequence"/>
</dbReference>
<organism evidence="2 3">
    <name type="scientific">Billgrantia zhangzhouensis</name>
    <dbReference type="NCBI Taxonomy" id="2733481"/>
    <lineage>
        <taxon>Bacteria</taxon>
        <taxon>Pseudomonadati</taxon>
        <taxon>Pseudomonadota</taxon>
        <taxon>Gammaproteobacteria</taxon>
        <taxon>Oceanospirillales</taxon>
        <taxon>Halomonadaceae</taxon>
        <taxon>Billgrantia</taxon>
    </lineage>
</organism>
<keyword evidence="1" id="KW-0812">Transmembrane</keyword>
<comment type="caution">
    <text evidence="2">The sequence shown here is derived from an EMBL/GenBank/DDBJ whole genome shotgun (WGS) entry which is preliminary data.</text>
</comment>
<feature type="transmembrane region" description="Helical" evidence="1">
    <location>
        <begin position="44"/>
        <end position="67"/>
    </location>
</feature>
<accession>A0ABS9AIM9</accession>
<proteinExistence type="predicted"/>
<gene>
    <name evidence="2" type="ORF">HOP51_16010</name>
</gene>
<dbReference type="EMBL" id="JABFTT010000012">
    <property type="protein sequence ID" value="MCE8021604.1"/>
    <property type="molecule type" value="Genomic_DNA"/>
</dbReference>
<reference evidence="2 3" key="1">
    <citation type="journal article" date="2021" name="Front. Microbiol.">
        <title>Aerobic Denitrification and Heterotrophic Sulfur Oxidation in the Genus Halomonas Revealed by Six Novel Species Characterizations and Genome-Based Analysis.</title>
        <authorList>
            <person name="Wang L."/>
            <person name="Shao Z."/>
        </authorList>
    </citation>
    <scope>NUCLEOTIDE SEQUENCE [LARGE SCALE GENOMIC DNA]</scope>
    <source>
        <strain evidence="2 3">MCCC 1A11036</strain>
    </source>
</reference>
<evidence type="ECO:0000256" key="1">
    <source>
        <dbReference type="SAM" id="Phobius"/>
    </source>
</evidence>